<dbReference type="InterPro" id="IPR016024">
    <property type="entry name" value="ARM-type_fold"/>
</dbReference>
<sequence length="634" mass="68069">MGTSKSEGTKQRVNRCLSKMSDRDTEAMAASELESMARALAPDALPAFVSAISDARPTDRAALRRHSLRVLALLPASHPAEAVAPLLPRMLSAALRRLRDPDSSVRAACVDAVRSVAAAAAAAGAAPQVVLRPLADALLHEQDQCAQLAAALCLAAAVDASDPGDPDLARHLQRLLPRLVKLLRSNAFKAKPALLSLLGSAAAAGGAATPALAGLLVPCLVDSLASEDWAARKAASEALTLLALSRKDLLAGFRSSCISSFESRRFDKVKIVRDSMNRMLEVWKEIPPAADSNSNAIPPTTKSQSDPSNLGSASDGRSLNASQSLKSVQSSSPLVTRKSRFSSSRSPPPDASPIVTARKTKGSIRSKILSPPLSRKMDHTKTSEWRVEIAVGNTPVKAVTEEKLFKDHEQGGKDGNVRSRLEARRMLFSEEKGSKSAGLRSGARVVPFQENGSLELTAGTDNMSDEAHEGHRDGDLSLIRRQLVQIENQQSSLLDLLQKFIGSSQNGMHSLETRVHGMEMALDEISRDLAASSGRMSNNDTEVNNTCCRLPGTEFLSSRFWRRHDGRYSSRFSVSDIQYLSEENRASYKWDKQRVGFQGGIVVNPLAEINPQSKGRVEVSSRTTVKGGGHGAGN</sequence>
<comment type="caution">
    <text evidence="3">The sequence shown here is derived from an EMBL/GenBank/DDBJ whole genome shotgun (WGS) entry which is preliminary data.</text>
</comment>
<name>A0A199VR95_ANACO</name>
<dbReference type="GO" id="GO:0005874">
    <property type="term" value="C:microtubule"/>
    <property type="evidence" value="ECO:0007669"/>
    <property type="project" value="InterPro"/>
</dbReference>
<feature type="region of interest" description="Disordered" evidence="1">
    <location>
        <begin position="613"/>
        <end position="634"/>
    </location>
</feature>
<dbReference type="PANTHER" id="PTHR31355:SF8">
    <property type="entry name" value="TORTIFOLIA1-LIKE PROTEIN 3"/>
    <property type="match status" value="1"/>
</dbReference>
<dbReference type="Pfam" id="PF24714">
    <property type="entry name" value="TOR1L1_N"/>
    <property type="match status" value="1"/>
</dbReference>
<dbReference type="Proteomes" id="UP000092600">
    <property type="component" value="Unassembled WGS sequence"/>
</dbReference>
<dbReference type="AlphaFoldDB" id="A0A199VR95"/>
<organism evidence="3 4">
    <name type="scientific">Ananas comosus</name>
    <name type="common">Pineapple</name>
    <name type="synonym">Ananas ananas</name>
    <dbReference type="NCBI Taxonomy" id="4615"/>
    <lineage>
        <taxon>Eukaryota</taxon>
        <taxon>Viridiplantae</taxon>
        <taxon>Streptophyta</taxon>
        <taxon>Embryophyta</taxon>
        <taxon>Tracheophyta</taxon>
        <taxon>Spermatophyta</taxon>
        <taxon>Magnoliopsida</taxon>
        <taxon>Liliopsida</taxon>
        <taxon>Poales</taxon>
        <taxon>Bromeliaceae</taxon>
        <taxon>Bromelioideae</taxon>
        <taxon>Ananas</taxon>
    </lineage>
</organism>
<dbReference type="InterPro" id="IPR011989">
    <property type="entry name" value="ARM-like"/>
</dbReference>
<feature type="domain" description="TORTIFOLIA1/SINE1-2 N-terminal" evidence="2">
    <location>
        <begin position="10"/>
        <end position="285"/>
    </location>
</feature>
<evidence type="ECO:0000313" key="4">
    <source>
        <dbReference type="Proteomes" id="UP000092600"/>
    </source>
</evidence>
<evidence type="ECO:0000256" key="1">
    <source>
        <dbReference type="SAM" id="MobiDB-lite"/>
    </source>
</evidence>
<gene>
    <name evidence="3" type="ORF">ACMD2_00052</name>
</gene>
<dbReference type="PANTHER" id="PTHR31355">
    <property type="entry name" value="MICROTUBULE-ASSOCIATED PROTEIN TORTIFOLIA1"/>
    <property type="match status" value="1"/>
</dbReference>
<protein>
    <submittedName>
        <fullName evidence="3">Microtubule-associated protein TORTIFOLIA1</fullName>
    </submittedName>
</protein>
<evidence type="ECO:0000313" key="3">
    <source>
        <dbReference type="EMBL" id="OAY79205.1"/>
    </source>
</evidence>
<dbReference type="Gene3D" id="1.25.10.10">
    <property type="entry name" value="Leucine-rich Repeat Variant"/>
    <property type="match status" value="1"/>
</dbReference>
<feature type="compositionally biased region" description="Polar residues" evidence="1">
    <location>
        <begin position="291"/>
        <end position="321"/>
    </location>
</feature>
<dbReference type="STRING" id="4615.A0A199VR95"/>
<dbReference type="EMBL" id="LSRQ01001111">
    <property type="protein sequence ID" value="OAY79205.1"/>
    <property type="molecule type" value="Genomic_DNA"/>
</dbReference>
<feature type="region of interest" description="Disordered" evidence="1">
    <location>
        <begin position="289"/>
        <end position="365"/>
    </location>
</feature>
<dbReference type="FunFam" id="1.25.10.10:FF:000549">
    <property type="entry name" value="ARM repeat superfamily protein"/>
    <property type="match status" value="1"/>
</dbReference>
<dbReference type="GO" id="GO:0008017">
    <property type="term" value="F:microtubule binding"/>
    <property type="evidence" value="ECO:0007669"/>
    <property type="project" value="InterPro"/>
</dbReference>
<dbReference type="InterPro" id="IPR033337">
    <property type="entry name" value="TORTIFOLIA1/SINE1-2"/>
</dbReference>
<reference evidence="3 4" key="1">
    <citation type="journal article" date="2016" name="DNA Res.">
        <title>The draft genome of MD-2 pineapple using hybrid error correction of long reads.</title>
        <authorList>
            <person name="Redwan R.M."/>
            <person name="Saidin A."/>
            <person name="Kumar S.V."/>
        </authorList>
    </citation>
    <scope>NUCLEOTIDE SEQUENCE [LARGE SCALE GENOMIC DNA]</scope>
    <source>
        <strain evidence="4">cv. MD2</strain>
        <tissue evidence="3">Leaf</tissue>
    </source>
</reference>
<accession>A0A199VR95</accession>
<proteinExistence type="predicted"/>
<evidence type="ECO:0000259" key="2">
    <source>
        <dbReference type="Pfam" id="PF24714"/>
    </source>
</evidence>
<feature type="compositionally biased region" description="Low complexity" evidence="1">
    <location>
        <begin position="322"/>
        <end position="345"/>
    </location>
</feature>
<dbReference type="SUPFAM" id="SSF48371">
    <property type="entry name" value="ARM repeat"/>
    <property type="match status" value="1"/>
</dbReference>
<dbReference type="InterPro" id="IPR057600">
    <property type="entry name" value="TORTIFOLIA1/SINE1-2_N"/>
</dbReference>